<dbReference type="GO" id="GO:0003677">
    <property type="term" value="F:DNA binding"/>
    <property type="evidence" value="ECO:0007669"/>
    <property type="project" value="InterPro"/>
</dbReference>
<dbReference type="GO" id="GO:0003887">
    <property type="term" value="F:DNA-directed DNA polymerase activity"/>
    <property type="evidence" value="ECO:0007669"/>
    <property type="project" value="InterPro"/>
</dbReference>
<dbReference type="Pfam" id="PF14792">
    <property type="entry name" value="DNA_pol_B_palm"/>
    <property type="match status" value="1"/>
</dbReference>
<reference evidence="5 6" key="1">
    <citation type="journal article" date="2020" name="J. Phycol.">
        <title>Comparative genome analysis reveals Cyanidiococcus gen. nov., a new extremophilic red algal genus sister to Cyanidioschyzon (Cyanidioschyzonaceae, Rhodophyta).</title>
        <authorList>
            <person name="Liu S.-L."/>
            <person name="Chiang Y.-R."/>
            <person name="Yoon H.S."/>
            <person name="Fu H.-Y."/>
        </authorList>
    </citation>
    <scope>NUCLEOTIDE SEQUENCE [LARGE SCALE GENOMIC DNA]</scope>
    <source>
        <strain evidence="5 6">THAL066</strain>
    </source>
</reference>
<comment type="caution">
    <text evidence="5">The sequence shown here is derived from an EMBL/GenBank/DDBJ whole genome shotgun (WGS) entry which is preliminary data.</text>
</comment>
<dbReference type="PANTHER" id="PTHR11276:SF28">
    <property type="entry name" value="DNA POLYMERASE LAMBDA"/>
    <property type="match status" value="1"/>
</dbReference>
<dbReference type="PANTHER" id="PTHR11276">
    <property type="entry name" value="DNA POLYMERASE TYPE-X FAMILY MEMBER"/>
    <property type="match status" value="1"/>
</dbReference>
<dbReference type="OrthoDB" id="205514at2759"/>
<evidence type="ECO:0000256" key="3">
    <source>
        <dbReference type="SAM" id="MobiDB-lite"/>
    </source>
</evidence>
<evidence type="ECO:0000313" key="5">
    <source>
        <dbReference type="EMBL" id="KAF6003976.1"/>
    </source>
</evidence>
<feature type="compositionally biased region" description="Polar residues" evidence="3">
    <location>
        <begin position="1"/>
        <end position="12"/>
    </location>
</feature>
<name>A0A7J7ILH1_9RHOD</name>
<sequence length="550" mass="59564">MPRATNRSSSAAESAADNGEAPSLGNPGTGGGRATSRPRGSGKARVSGRTATNTSAPGPTRPISSRSRSARNRSGGGACTEVAEPGFATASALAAESATAATRETLGRPQPSSVADYNQALAAEMIALAEVYESGFASAYEPWLFRQFDERDIRRAQSLRYAAWRIHQLPSSSAIFIRDEASLAQVLFEEGSVVCTGEFRGADIQNGLTDSVDAPYSAQAEFVDPPYLKLFQRTPTARVIFFDVLPAVREFASLWGNSVVMGRPLEQLLELRTFHDERAAQALTLFHCVWHAKRIRAMQWYHAGCRSLEEVASRCRLVDKRFQLGILYFDDFRLLVPYGEVAAITSIFASASTEIDADLSVIPVGALRRNHQECCDIDLIVTGERETLHPDGERHGTLKALIKLLRERHFITDEAVPIETAIQRLERIRESEAYMVAHMGLLPDERAEQHLRADWAAAVAAPISYQTAGGDSSATSVVSGPPAVATLVAHAAEDSPSTNSGHAPLAEVMSGVLASAGEYRGAAPATMEAQSPISYWWATHLHEDELDIED</sequence>
<evidence type="ECO:0000313" key="6">
    <source>
        <dbReference type="Proteomes" id="UP000530660"/>
    </source>
</evidence>
<gene>
    <name evidence="5" type="ORF">F1559_004567</name>
</gene>
<accession>A0A7J7ILH1</accession>
<keyword evidence="2" id="KW-0235">DNA replication</keyword>
<dbReference type="Proteomes" id="UP000530660">
    <property type="component" value="Unassembled WGS sequence"/>
</dbReference>
<organism evidence="5 6">
    <name type="scientific">Cyanidiococcus yangmingshanensis</name>
    <dbReference type="NCBI Taxonomy" id="2690220"/>
    <lineage>
        <taxon>Eukaryota</taxon>
        <taxon>Rhodophyta</taxon>
        <taxon>Bangiophyceae</taxon>
        <taxon>Cyanidiales</taxon>
        <taxon>Cyanidiaceae</taxon>
        <taxon>Cyanidiococcus</taxon>
    </lineage>
</organism>
<keyword evidence="1" id="KW-0237">DNA synthesis</keyword>
<evidence type="ECO:0000256" key="2">
    <source>
        <dbReference type="ARBA" id="ARBA00022705"/>
    </source>
</evidence>
<dbReference type="GO" id="GO:0005634">
    <property type="term" value="C:nucleus"/>
    <property type="evidence" value="ECO:0007669"/>
    <property type="project" value="TreeGrafter"/>
</dbReference>
<feature type="compositionally biased region" description="Low complexity" evidence="3">
    <location>
        <begin position="57"/>
        <end position="67"/>
    </location>
</feature>
<dbReference type="SUPFAM" id="SSF81585">
    <property type="entry name" value="PsbU/PolX domain-like"/>
    <property type="match status" value="1"/>
</dbReference>
<dbReference type="InterPro" id="IPR022312">
    <property type="entry name" value="DNA_pol_X"/>
</dbReference>
<dbReference type="EMBL" id="VWRR01000005">
    <property type="protein sequence ID" value="KAF6003976.1"/>
    <property type="molecule type" value="Genomic_DNA"/>
</dbReference>
<feature type="domain" description="DNA polymerase beta palm" evidence="4">
    <location>
        <begin position="336"/>
        <end position="414"/>
    </location>
</feature>
<evidence type="ECO:0000259" key="4">
    <source>
        <dbReference type="Pfam" id="PF14792"/>
    </source>
</evidence>
<dbReference type="GO" id="GO:0006303">
    <property type="term" value="P:double-strand break repair via nonhomologous end joining"/>
    <property type="evidence" value="ECO:0007669"/>
    <property type="project" value="TreeGrafter"/>
</dbReference>
<dbReference type="AlphaFoldDB" id="A0A7J7ILH1"/>
<feature type="region of interest" description="Disordered" evidence="3">
    <location>
        <begin position="1"/>
        <end position="81"/>
    </location>
</feature>
<dbReference type="InterPro" id="IPR028207">
    <property type="entry name" value="DNA_pol_B_palm_palm"/>
</dbReference>
<evidence type="ECO:0000256" key="1">
    <source>
        <dbReference type="ARBA" id="ARBA00022634"/>
    </source>
</evidence>
<keyword evidence="6" id="KW-1185">Reference proteome</keyword>
<dbReference type="Gene3D" id="1.10.150.20">
    <property type="entry name" value="5' to 3' exonuclease, C-terminal subdomain"/>
    <property type="match status" value="1"/>
</dbReference>
<dbReference type="Gene3D" id="3.30.460.10">
    <property type="entry name" value="Beta Polymerase, domain 2"/>
    <property type="match status" value="1"/>
</dbReference>
<proteinExistence type="predicted"/>
<dbReference type="SUPFAM" id="SSF81301">
    <property type="entry name" value="Nucleotidyltransferase"/>
    <property type="match status" value="1"/>
</dbReference>
<protein>
    <recommendedName>
        <fullName evidence="4">DNA polymerase beta palm domain-containing protein</fullName>
    </recommendedName>
</protein>
<dbReference type="InterPro" id="IPR043519">
    <property type="entry name" value="NT_sf"/>
</dbReference>